<dbReference type="InterPro" id="IPR001173">
    <property type="entry name" value="Glyco_trans_2-like"/>
</dbReference>
<evidence type="ECO:0000256" key="4">
    <source>
        <dbReference type="ARBA" id="ARBA00022679"/>
    </source>
</evidence>
<comment type="subcellular location">
    <subcellularLocation>
        <location evidence="1">Cell membrane</location>
    </subcellularLocation>
</comment>
<dbReference type="GO" id="GO:0005886">
    <property type="term" value="C:plasma membrane"/>
    <property type="evidence" value="ECO:0007669"/>
    <property type="project" value="UniProtKB-SubCell"/>
</dbReference>
<evidence type="ECO:0000259" key="6">
    <source>
        <dbReference type="Pfam" id="PF00535"/>
    </source>
</evidence>
<protein>
    <submittedName>
        <fullName evidence="7">Glycosyltransferase</fullName>
        <ecNumber evidence="7">2.4.-.-</ecNumber>
    </submittedName>
</protein>
<dbReference type="Gene3D" id="3.90.550.10">
    <property type="entry name" value="Spore Coat Polysaccharide Biosynthesis Protein SpsA, Chain A"/>
    <property type="match status" value="1"/>
</dbReference>
<dbReference type="EC" id="2.4.-.-" evidence="7"/>
<sequence length="223" mass="24196">MARTDPPDVSFVVPAIDEADYVRETLGSIRDLDTDYVYETLVVDGGSTDGTPEIVRESGARLVAQEGTGIGAARHQGATETDGEWLAFVDADTELRANYLTELLGFAHREGLAGASSRCRITGPWRAKLMEATINHVFPRLSRPILPGFNLLVRREVYEASGGFPNVGNEDTAYSRRLGSRYPTGYCPEVLVETSGRRIADSGLTGAAVHYLALDAARLRSGY</sequence>
<organism evidence="7 8">
    <name type="scientific">Saliphagus infecundisoli</name>
    <dbReference type="NCBI Taxonomy" id="1849069"/>
    <lineage>
        <taxon>Archaea</taxon>
        <taxon>Methanobacteriati</taxon>
        <taxon>Methanobacteriota</taxon>
        <taxon>Stenosarchaea group</taxon>
        <taxon>Halobacteria</taxon>
        <taxon>Halobacteriales</taxon>
        <taxon>Natrialbaceae</taxon>
        <taxon>Saliphagus</taxon>
    </lineage>
</organism>
<evidence type="ECO:0000313" key="7">
    <source>
        <dbReference type="EMBL" id="MFC4988790.1"/>
    </source>
</evidence>
<keyword evidence="5" id="KW-0472">Membrane</keyword>
<accession>A0ABD5QGE2</accession>
<keyword evidence="2" id="KW-1003">Cell membrane</keyword>
<reference evidence="7 8" key="1">
    <citation type="journal article" date="2019" name="Int. J. Syst. Evol. Microbiol.">
        <title>The Global Catalogue of Microorganisms (GCM) 10K type strain sequencing project: providing services to taxonomists for standard genome sequencing and annotation.</title>
        <authorList>
            <consortium name="The Broad Institute Genomics Platform"/>
            <consortium name="The Broad Institute Genome Sequencing Center for Infectious Disease"/>
            <person name="Wu L."/>
            <person name="Ma J."/>
        </authorList>
    </citation>
    <scope>NUCLEOTIDE SEQUENCE [LARGE SCALE GENOMIC DNA]</scope>
    <source>
        <strain evidence="7 8">CGMCC 1.15824</strain>
    </source>
</reference>
<dbReference type="AlphaFoldDB" id="A0ABD5QGE2"/>
<dbReference type="PANTHER" id="PTHR43646">
    <property type="entry name" value="GLYCOSYLTRANSFERASE"/>
    <property type="match status" value="1"/>
</dbReference>
<proteinExistence type="predicted"/>
<dbReference type="RefSeq" id="WP_224827499.1">
    <property type="nucleotide sequence ID" value="NZ_JAIVEF010000001.1"/>
</dbReference>
<dbReference type="Proteomes" id="UP001595925">
    <property type="component" value="Unassembled WGS sequence"/>
</dbReference>
<dbReference type="PANTHER" id="PTHR43646:SF2">
    <property type="entry name" value="GLYCOSYLTRANSFERASE 2-LIKE DOMAIN-CONTAINING PROTEIN"/>
    <property type="match status" value="1"/>
</dbReference>
<keyword evidence="3 7" id="KW-0328">Glycosyltransferase</keyword>
<feature type="domain" description="Glycosyltransferase 2-like" evidence="6">
    <location>
        <begin position="10"/>
        <end position="150"/>
    </location>
</feature>
<gene>
    <name evidence="7" type="ORF">ACFPFO_13655</name>
</gene>
<dbReference type="Pfam" id="PF00535">
    <property type="entry name" value="Glycos_transf_2"/>
    <property type="match status" value="1"/>
</dbReference>
<dbReference type="EMBL" id="JBHSJG010000036">
    <property type="protein sequence ID" value="MFC4988790.1"/>
    <property type="molecule type" value="Genomic_DNA"/>
</dbReference>
<evidence type="ECO:0000313" key="8">
    <source>
        <dbReference type="Proteomes" id="UP001595925"/>
    </source>
</evidence>
<dbReference type="GO" id="GO:0016757">
    <property type="term" value="F:glycosyltransferase activity"/>
    <property type="evidence" value="ECO:0007669"/>
    <property type="project" value="UniProtKB-KW"/>
</dbReference>
<keyword evidence="4 7" id="KW-0808">Transferase</keyword>
<dbReference type="InterPro" id="IPR029044">
    <property type="entry name" value="Nucleotide-diphossugar_trans"/>
</dbReference>
<dbReference type="SUPFAM" id="SSF53448">
    <property type="entry name" value="Nucleotide-diphospho-sugar transferases"/>
    <property type="match status" value="1"/>
</dbReference>
<evidence type="ECO:0000256" key="1">
    <source>
        <dbReference type="ARBA" id="ARBA00004236"/>
    </source>
</evidence>
<evidence type="ECO:0000256" key="5">
    <source>
        <dbReference type="ARBA" id="ARBA00023136"/>
    </source>
</evidence>
<name>A0ABD5QGE2_9EURY</name>
<comment type="caution">
    <text evidence="7">The sequence shown here is derived from an EMBL/GenBank/DDBJ whole genome shotgun (WGS) entry which is preliminary data.</text>
</comment>
<evidence type="ECO:0000256" key="3">
    <source>
        <dbReference type="ARBA" id="ARBA00022676"/>
    </source>
</evidence>
<evidence type="ECO:0000256" key="2">
    <source>
        <dbReference type="ARBA" id="ARBA00022475"/>
    </source>
</evidence>
<keyword evidence="8" id="KW-1185">Reference proteome</keyword>